<proteinExistence type="predicted"/>
<accession>A0A543JL12</accession>
<dbReference type="EMBL" id="VFPP01000001">
    <property type="protein sequence ID" value="TQM83526.1"/>
    <property type="molecule type" value="Genomic_DNA"/>
</dbReference>
<name>A0A543JL12_9PSEU</name>
<evidence type="ECO:0000313" key="2">
    <source>
        <dbReference type="Proteomes" id="UP000316628"/>
    </source>
</evidence>
<keyword evidence="2" id="KW-1185">Reference proteome</keyword>
<comment type="caution">
    <text evidence="1">The sequence shown here is derived from an EMBL/GenBank/DDBJ whole genome shotgun (WGS) entry which is preliminary data.</text>
</comment>
<dbReference type="Proteomes" id="UP000316628">
    <property type="component" value="Unassembled WGS sequence"/>
</dbReference>
<protein>
    <submittedName>
        <fullName evidence="1">Uncharacterized protein</fullName>
    </submittedName>
</protein>
<reference evidence="1 2" key="1">
    <citation type="submission" date="2019-06" db="EMBL/GenBank/DDBJ databases">
        <title>Sequencing the genomes of 1000 actinobacteria strains.</title>
        <authorList>
            <person name="Klenk H.-P."/>
        </authorList>
    </citation>
    <scope>NUCLEOTIDE SEQUENCE [LARGE SCALE GENOMIC DNA]</scope>
    <source>
        <strain evidence="1 2">DSM 45456</strain>
    </source>
</reference>
<gene>
    <name evidence="1" type="ORF">FHX81_5952</name>
</gene>
<organism evidence="1 2">
    <name type="scientific">Saccharothrix saharensis</name>
    <dbReference type="NCBI Taxonomy" id="571190"/>
    <lineage>
        <taxon>Bacteria</taxon>
        <taxon>Bacillati</taxon>
        <taxon>Actinomycetota</taxon>
        <taxon>Actinomycetes</taxon>
        <taxon>Pseudonocardiales</taxon>
        <taxon>Pseudonocardiaceae</taxon>
        <taxon>Saccharothrix</taxon>
    </lineage>
</organism>
<sequence length="37" mass="4174">MTPHLDEFTTTAEDVLPAADRETCPRFEVGRVDLPWG</sequence>
<evidence type="ECO:0000313" key="1">
    <source>
        <dbReference type="EMBL" id="TQM83526.1"/>
    </source>
</evidence>
<dbReference type="AlphaFoldDB" id="A0A543JL12"/>